<sequence>MEKCTKISRKKKSFKFNNGVFPITRIVSLEYIIRNKQWLNLNPPYQRGLVWALDDKERFIYSVLMGRQIGAVHWVNSTSLDKIEGCMKDVLDSKQRMHTIAEWIDNKFSIPINFDDGAGVYEFYWKDFLDPPINVSDKTKEMLAILKEKLFTLQVVVSIHPPMSLTEQIGLFEDVNRAKPLTLNERMFARNCIAKTLLSYFFNELIVKYLNNHLRKEVKTNHRYSGLRFVHSALYLAFGPSLEDEFLERTYSGKNLKLSANRIENILIQHNFGANNFITDDIIKSIGSFSRTWKIFKEAVQCTADILDYNAIPKAYDNNYVMDIIVFFCNKIQKGTETRGHVQASIREFVEWTQKYHTKKINLTTRTTSTKEIEKRFEAMEDLYQSCIKDTGTKRKKATNADKLGAALASNGIDPLSGSVIGQNARTDHLDPAISHSETQFVTMTPASNSLKGAVTAKTAQNISKLHKEAKSNQD</sequence>
<evidence type="ECO:0008006" key="2">
    <source>
        <dbReference type="Google" id="ProtNLM"/>
    </source>
</evidence>
<dbReference type="AlphaFoldDB" id="A0A0F9K0D2"/>
<dbReference type="PANTHER" id="PTHR39639:SF1">
    <property type="entry name" value="DUF262 DOMAIN-CONTAINING PROTEIN"/>
    <property type="match status" value="1"/>
</dbReference>
<comment type="caution">
    <text evidence="1">The sequence shown here is derived from an EMBL/GenBank/DDBJ whole genome shotgun (WGS) entry which is preliminary data.</text>
</comment>
<organism evidence="1">
    <name type="scientific">marine sediment metagenome</name>
    <dbReference type="NCBI Taxonomy" id="412755"/>
    <lineage>
        <taxon>unclassified sequences</taxon>
        <taxon>metagenomes</taxon>
        <taxon>ecological metagenomes</taxon>
    </lineage>
</organism>
<evidence type="ECO:0000313" key="1">
    <source>
        <dbReference type="EMBL" id="KKM75504.1"/>
    </source>
</evidence>
<proteinExistence type="predicted"/>
<name>A0A0F9K0D2_9ZZZZ</name>
<reference evidence="1" key="1">
    <citation type="journal article" date="2015" name="Nature">
        <title>Complex archaea that bridge the gap between prokaryotes and eukaryotes.</title>
        <authorList>
            <person name="Spang A."/>
            <person name="Saw J.H."/>
            <person name="Jorgensen S.L."/>
            <person name="Zaremba-Niedzwiedzka K."/>
            <person name="Martijn J."/>
            <person name="Lind A.E."/>
            <person name="van Eijk R."/>
            <person name="Schleper C."/>
            <person name="Guy L."/>
            <person name="Ettema T.J."/>
        </authorList>
    </citation>
    <scope>NUCLEOTIDE SEQUENCE</scope>
</reference>
<accession>A0A0F9K0D2</accession>
<gene>
    <name evidence="1" type="ORF">LCGC14_1389530</name>
</gene>
<dbReference type="PANTHER" id="PTHR39639">
    <property type="entry name" value="CHROMOSOME 16, WHOLE GENOME SHOTGUN SEQUENCE"/>
    <property type="match status" value="1"/>
</dbReference>
<dbReference type="EMBL" id="LAZR01008967">
    <property type="protein sequence ID" value="KKM75504.1"/>
    <property type="molecule type" value="Genomic_DNA"/>
</dbReference>
<protein>
    <recommendedName>
        <fullName evidence="2">DUF262 domain-containing protein</fullName>
    </recommendedName>
</protein>